<name>A0A565C335_9BRAS</name>
<proteinExistence type="predicted"/>
<accession>A0A565C335</accession>
<evidence type="ECO:0008006" key="3">
    <source>
        <dbReference type="Google" id="ProtNLM"/>
    </source>
</evidence>
<dbReference type="InterPro" id="IPR053192">
    <property type="entry name" value="Vacuole_Formation_Reg"/>
</dbReference>
<reference evidence="1" key="1">
    <citation type="submission" date="2019-07" db="EMBL/GenBank/DDBJ databases">
        <authorList>
            <person name="Dittberner H."/>
        </authorList>
    </citation>
    <scope>NUCLEOTIDE SEQUENCE [LARGE SCALE GENOMIC DNA]</scope>
</reference>
<gene>
    <name evidence="1" type="ORF">ANE_LOCUS18503</name>
</gene>
<dbReference type="InterPro" id="IPR046349">
    <property type="entry name" value="C1-like_sf"/>
</dbReference>
<sequence length="202" mass="23187">MWKAIQQEETCYGCNTCGDFREHIDCALKSQPLVLNQSKIHEHPHAPRKRVKIRCGSNISCKSWNTPLPPPLVLEQVKIHEHTLTLLPREVSFTCNACGIKGKVHRPSPPVIPTASLTHSLLPPRRSCAVEFVARASMGRTHLRYDAQQWVMELEGVPEDEESLPVPLFIVISDNIIIHFSHEHYLRLNKLLENQQQMYWCE</sequence>
<dbReference type="PANTHER" id="PTHR32410">
    <property type="entry name" value="CYSTEINE/HISTIDINE-RICH C1 DOMAIN FAMILY PROTEIN"/>
    <property type="match status" value="1"/>
</dbReference>
<dbReference type="PANTHER" id="PTHR32410:SF211">
    <property type="entry name" value="CYSTEINE_HISTIDINE-RICH C1 DOMAIN FAMILY PROTEIN"/>
    <property type="match status" value="1"/>
</dbReference>
<dbReference type="SUPFAM" id="SSF57889">
    <property type="entry name" value="Cysteine-rich domain"/>
    <property type="match status" value="1"/>
</dbReference>
<dbReference type="EMBL" id="CABITT030000006">
    <property type="protein sequence ID" value="VVB08059.1"/>
    <property type="molecule type" value="Genomic_DNA"/>
</dbReference>
<evidence type="ECO:0000313" key="1">
    <source>
        <dbReference type="EMBL" id="VVB08059.1"/>
    </source>
</evidence>
<dbReference type="AlphaFoldDB" id="A0A565C335"/>
<protein>
    <recommendedName>
        <fullName evidence="3">DC1 domain-containing protein</fullName>
    </recommendedName>
</protein>
<organism evidence="1 2">
    <name type="scientific">Arabis nemorensis</name>
    <dbReference type="NCBI Taxonomy" id="586526"/>
    <lineage>
        <taxon>Eukaryota</taxon>
        <taxon>Viridiplantae</taxon>
        <taxon>Streptophyta</taxon>
        <taxon>Embryophyta</taxon>
        <taxon>Tracheophyta</taxon>
        <taxon>Spermatophyta</taxon>
        <taxon>Magnoliopsida</taxon>
        <taxon>eudicotyledons</taxon>
        <taxon>Gunneridae</taxon>
        <taxon>Pentapetalae</taxon>
        <taxon>rosids</taxon>
        <taxon>malvids</taxon>
        <taxon>Brassicales</taxon>
        <taxon>Brassicaceae</taxon>
        <taxon>Arabideae</taxon>
        <taxon>Arabis</taxon>
    </lineage>
</organism>
<comment type="caution">
    <text evidence="1">The sequence shown here is derived from an EMBL/GenBank/DDBJ whole genome shotgun (WGS) entry which is preliminary data.</text>
</comment>
<dbReference type="Proteomes" id="UP000489600">
    <property type="component" value="Unassembled WGS sequence"/>
</dbReference>
<keyword evidence="2" id="KW-1185">Reference proteome</keyword>
<evidence type="ECO:0000313" key="2">
    <source>
        <dbReference type="Proteomes" id="UP000489600"/>
    </source>
</evidence>